<accession>A0ABS2K0X2</accession>
<dbReference type="InterPro" id="IPR009389">
    <property type="entry name" value="DUF1045"/>
</dbReference>
<keyword evidence="2" id="KW-1185">Reference proteome</keyword>
<protein>
    <submittedName>
        <fullName evidence="1">DUF1045 domain-containing protein</fullName>
    </submittedName>
</protein>
<name>A0ABS2K0X2_9GAMM</name>
<sequence length="218" mass="24061">MRYAIYFCPAAGTALDMFGREWLSIAALPGIEPARLQGLLADVRRYGWHATLGAPFALADGKRYEDLCREVAGIAARVAPFELPLALDRLAGFLALRPSGDEAAINALAGHCVRDLHVLRAPLSEAARQRRGAGLDDVELTLLHRFGYPYVLERYRFHITLSARATPDEERVLYAWLSPKLATLPPARIDALTICRENEPGKDFEQLERIPLSGGQAV</sequence>
<dbReference type="EMBL" id="JADIKE010000025">
    <property type="protein sequence ID" value="MBM7124255.1"/>
    <property type="molecule type" value="Genomic_DNA"/>
</dbReference>
<gene>
    <name evidence="1" type="ORF">ISP19_02585</name>
</gene>
<comment type="caution">
    <text evidence="1">The sequence shown here is derived from an EMBL/GenBank/DDBJ whole genome shotgun (WGS) entry which is preliminary data.</text>
</comment>
<organism evidence="1 2">
    <name type="scientific">Dyella flava</name>
    <dbReference type="NCBI Taxonomy" id="1920170"/>
    <lineage>
        <taxon>Bacteria</taxon>
        <taxon>Pseudomonadati</taxon>
        <taxon>Pseudomonadota</taxon>
        <taxon>Gammaproteobacteria</taxon>
        <taxon>Lysobacterales</taxon>
        <taxon>Rhodanobacteraceae</taxon>
        <taxon>Dyella</taxon>
    </lineage>
</organism>
<reference evidence="1" key="1">
    <citation type="submission" date="2020-10" db="EMBL/GenBank/DDBJ databases">
        <title>Phylogeny of dyella-like bacteria.</title>
        <authorList>
            <person name="Fu J."/>
        </authorList>
    </citation>
    <scope>NUCLEOTIDE SEQUENCE</scope>
    <source>
        <strain evidence="1">DHOC52</strain>
    </source>
</reference>
<dbReference type="Pfam" id="PF06299">
    <property type="entry name" value="DUF1045"/>
    <property type="match status" value="1"/>
</dbReference>
<evidence type="ECO:0000313" key="2">
    <source>
        <dbReference type="Proteomes" id="UP001430149"/>
    </source>
</evidence>
<dbReference type="Gene3D" id="3.90.1140.10">
    <property type="entry name" value="Cyclic phosphodiesterase"/>
    <property type="match status" value="1"/>
</dbReference>
<evidence type="ECO:0000313" key="1">
    <source>
        <dbReference type="EMBL" id="MBM7124255.1"/>
    </source>
</evidence>
<dbReference type="RefSeq" id="WP_204679446.1">
    <property type="nucleotide sequence ID" value="NZ_BSNR01000008.1"/>
</dbReference>
<proteinExistence type="predicted"/>
<dbReference type="Proteomes" id="UP001430149">
    <property type="component" value="Unassembled WGS sequence"/>
</dbReference>